<evidence type="ECO:0000256" key="1">
    <source>
        <dbReference type="SAM" id="MobiDB-lite"/>
    </source>
</evidence>
<evidence type="ECO:0000313" key="3">
    <source>
        <dbReference type="Proteomes" id="UP000002630"/>
    </source>
</evidence>
<gene>
    <name evidence="2" type="ORF">Esi_0240_0017</name>
</gene>
<reference evidence="2 3" key="1">
    <citation type="journal article" date="2010" name="Nature">
        <title>The Ectocarpus genome and the independent evolution of multicellularity in brown algae.</title>
        <authorList>
            <person name="Cock J.M."/>
            <person name="Sterck L."/>
            <person name="Rouze P."/>
            <person name="Scornet D."/>
            <person name="Allen A.E."/>
            <person name="Amoutzias G."/>
            <person name="Anthouard V."/>
            <person name="Artiguenave F."/>
            <person name="Aury J.M."/>
            <person name="Badger J.H."/>
            <person name="Beszteri B."/>
            <person name="Billiau K."/>
            <person name="Bonnet E."/>
            <person name="Bothwell J.H."/>
            <person name="Bowler C."/>
            <person name="Boyen C."/>
            <person name="Brownlee C."/>
            <person name="Carrano C.J."/>
            <person name="Charrier B."/>
            <person name="Cho G.Y."/>
            <person name="Coelho S.M."/>
            <person name="Collen J."/>
            <person name="Corre E."/>
            <person name="Da Silva C."/>
            <person name="Delage L."/>
            <person name="Delaroque N."/>
            <person name="Dittami S.M."/>
            <person name="Doulbeau S."/>
            <person name="Elias M."/>
            <person name="Farnham G."/>
            <person name="Gachon C.M."/>
            <person name="Gschloessl B."/>
            <person name="Heesch S."/>
            <person name="Jabbari K."/>
            <person name="Jubin C."/>
            <person name="Kawai H."/>
            <person name="Kimura K."/>
            <person name="Kloareg B."/>
            <person name="Kupper F.C."/>
            <person name="Lang D."/>
            <person name="Le Bail A."/>
            <person name="Leblanc C."/>
            <person name="Lerouge P."/>
            <person name="Lohr M."/>
            <person name="Lopez P.J."/>
            <person name="Martens C."/>
            <person name="Maumus F."/>
            <person name="Michel G."/>
            <person name="Miranda-Saavedra D."/>
            <person name="Morales J."/>
            <person name="Moreau H."/>
            <person name="Motomura T."/>
            <person name="Nagasato C."/>
            <person name="Napoli C.A."/>
            <person name="Nelson D.R."/>
            <person name="Nyvall-Collen P."/>
            <person name="Peters A.F."/>
            <person name="Pommier C."/>
            <person name="Potin P."/>
            <person name="Poulain J."/>
            <person name="Quesneville H."/>
            <person name="Read B."/>
            <person name="Rensing S.A."/>
            <person name="Ritter A."/>
            <person name="Rousvoal S."/>
            <person name="Samanta M."/>
            <person name="Samson G."/>
            <person name="Schroeder D.C."/>
            <person name="Segurens B."/>
            <person name="Strittmatter M."/>
            <person name="Tonon T."/>
            <person name="Tregear J.W."/>
            <person name="Valentin K."/>
            <person name="von Dassow P."/>
            <person name="Yamagishi T."/>
            <person name="Van de Peer Y."/>
            <person name="Wincker P."/>
        </authorList>
    </citation>
    <scope>NUCLEOTIDE SEQUENCE [LARGE SCALE GENOMIC DNA]</scope>
    <source>
        <strain evidence="3">Ec32 / CCAP1310/4</strain>
    </source>
</reference>
<organism evidence="2 3">
    <name type="scientific">Ectocarpus siliculosus</name>
    <name type="common">Brown alga</name>
    <name type="synonym">Conferva siliculosa</name>
    <dbReference type="NCBI Taxonomy" id="2880"/>
    <lineage>
        <taxon>Eukaryota</taxon>
        <taxon>Sar</taxon>
        <taxon>Stramenopiles</taxon>
        <taxon>Ochrophyta</taxon>
        <taxon>PX clade</taxon>
        <taxon>Phaeophyceae</taxon>
        <taxon>Ectocarpales</taxon>
        <taxon>Ectocarpaceae</taxon>
        <taxon>Ectocarpus</taxon>
    </lineage>
</organism>
<feature type="region of interest" description="Disordered" evidence="1">
    <location>
        <begin position="52"/>
        <end position="114"/>
    </location>
</feature>
<feature type="compositionally biased region" description="Low complexity" evidence="1">
    <location>
        <begin position="75"/>
        <end position="89"/>
    </location>
</feature>
<protein>
    <submittedName>
        <fullName evidence="2">Uncharacterized protein</fullName>
    </submittedName>
</protein>
<evidence type="ECO:0000313" key="2">
    <source>
        <dbReference type="EMBL" id="CBJ31237.1"/>
    </source>
</evidence>
<dbReference type="AlphaFoldDB" id="D7FSU6"/>
<feature type="compositionally biased region" description="Polar residues" evidence="1">
    <location>
        <begin position="58"/>
        <end position="72"/>
    </location>
</feature>
<name>D7FSU6_ECTSI</name>
<keyword evidence="3" id="KW-1185">Reference proteome</keyword>
<proteinExistence type="predicted"/>
<dbReference type="EMBL" id="FN648421">
    <property type="protein sequence ID" value="CBJ31237.1"/>
    <property type="molecule type" value="Genomic_DNA"/>
</dbReference>
<accession>D7FSU6</accession>
<dbReference type="EMBL" id="FN649758">
    <property type="protein sequence ID" value="CBJ31237.1"/>
    <property type="molecule type" value="Genomic_DNA"/>
</dbReference>
<dbReference type="InParanoid" id="D7FSU6"/>
<sequence>MADKVERQRDSGRDRDWVIRSWKTGGFARTLAGSAPEAKLAQYEHYVQELTRDGLQSEAGSNGGASTVSTDGETSDGSGALSTSSTAGDPSAPGVEKGHDGTGPGLEDEGGQPDNLRFQEQQVSLGQQDQPPPDLDDFLREAQAKAPLFAGMIVIIMPEASSGQVDMTERSSKSWGLVAADHQVVTIDGGGGTGAGDGDDKVMIKAPRTGARALRVERSRVANSTAYQGMAMEAWAAAEPKANALTNLSTAASHEAYREEVREAGGLWTPDEVSAALEAATQLRSLDDCYHRREKCCIKVPDGKKNHHLVDFCRRFKRIPR</sequence>
<dbReference type="Proteomes" id="UP000002630">
    <property type="component" value="Linkage Group LG33"/>
</dbReference>